<keyword evidence="1" id="KW-0143">Chaperone</keyword>
<dbReference type="Pfam" id="PF00226">
    <property type="entry name" value="DnaJ"/>
    <property type="match status" value="1"/>
</dbReference>
<evidence type="ECO:0000259" key="3">
    <source>
        <dbReference type="PROSITE" id="PS50076"/>
    </source>
</evidence>
<evidence type="ECO:0000313" key="4">
    <source>
        <dbReference type="EMBL" id="WEJ63617.1"/>
    </source>
</evidence>
<dbReference type="InterPro" id="IPR008971">
    <property type="entry name" value="HSP40/DnaJ_pept-bd"/>
</dbReference>
<dbReference type="EMBL" id="CP102381">
    <property type="protein sequence ID" value="WEJ63617.1"/>
    <property type="molecule type" value="Genomic_DNA"/>
</dbReference>
<dbReference type="PROSITE" id="PS50076">
    <property type="entry name" value="DNAJ_2"/>
    <property type="match status" value="1"/>
</dbReference>
<dbReference type="Pfam" id="PF01556">
    <property type="entry name" value="DnaJ_C"/>
    <property type="match status" value="1"/>
</dbReference>
<evidence type="ECO:0000256" key="1">
    <source>
        <dbReference type="ARBA" id="ARBA00023186"/>
    </source>
</evidence>
<dbReference type="InterPro" id="IPR036869">
    <property type="entry name" value="J_dom_sf"/>
</dbReference>
<evidence type="ECO:0000256" key="2">
    <source>
        <dbReference type="SAM" id="MobiDB-lite"/>
    </source>
</evidence>
<dbReference type="CDD" id="cd06257">
    <property type="entry name" value="DnaJ"/>
    <property type="match status" value="1"/>
</dbReference>
<dbReference type="RefSeq" id="WP_275595874.1">
    <property type="nucleotide sequence ID" value="NZ_CP102381.1"/>
</dbReference>
<dbReference type="Gene3D" id="1.10.287.110">
    <property type="entry name" value="DnaJ domain"/>
    <property type="match status" value="1"/>
</dbReference>
<feature type="compositionally biased region" description="Polar residues" evidence="2">
    <location>
        <begin position="79"/>
        <end position="90"/>
    </location>
</feature>
<dbReference type="InterPro" id="IPR002939">
    <property type="entry name" value="DnaJ_C"/>
</dbReference>
<gene>
    <name evidence="4" type="ORF">NR989_05015</name>
</gene>
<dbReference type="InterPro" id="IPR001623">
    <property type="entry name" value="DnaJ_domain"/>
</dbReference>
<reference evidence="4 5" key="1">
    <citation type="submission" date="2022-06" db="EMBL/GenBank/DDBJ databases">
        <title>Thiomicrohabdus sp. nov, an obligately chemolithoautotrophic, sulfur-oxidizing bacterium isolated from beach of Guanyin Mountain. Amoy.</title>
        <authorList>
            <person name="Zhu H."/>
        </authorList>
    </citation>
    <scope>NUCLEOTIDE SEQUENCE [LARGE SCALE GENOMIC DNA]</scope>
    <source>
        <strain evidence="4 5">XGS-01</strain>
    </source>
</reference>
<feature type="domain" description="J" evidence="3">
    <location>
        <begin position="10"/>
        <end position="76"/>
    </location>
</feature>
<dbReference type="PANTHER" id="PTHR43096">
    <property type="entry name" value="DNAJ HOMOLOG 1, MITOCHONDRIAL-RELATED"/>
    <property type="match status" value="1"/>
</dbReference>
<dbReference type="SMART" id="SM00271">
    <property type="entry name" value="DnaJ"/>
    <property type="match status" value="1"/>
</dbReference>
<evidence type="ECO:0000313" key="5">
    <source>
        <dbReference type="Proteomes" id="UP001222275"/>
    </source>
</evidence>
<dbReference type="SUPFAM" id="SSF49493">
    <property type="entry name" value="HSP40/DnaJ peptide-binding domain"/>
    <property type="match status" value="1"/>
</dbReference>
<keyword evidence="5" id="KW-1185">Reference proteome</keyword>
<feature type="region of interest" description="Disordered" evidence="2">
    <location>
        <begin position="79"/>
        <end position="110"/>
    </location>
</feature>
<protein>
    <submittedName>
        <fullName evidence="4">DnaJ domain-containing protein</fullName>
    </submittedName>
</protein>
<accession>A0ABY8CEE6</accession>
<organism evidence="4 5">
    <name type="scientific">Thiomicrorhabdus lithotrophica</name>
    <dbReference type="NCBI Taxonomy" id="2949997"/>
    <lineage>
        <taxon>Bacteria</taxon>
        <taxon>Pseudomonadati</taxon>
        <taxon>Pseudomonadota</taxon>
        <taxon>Gammaproteobacteria</taxon>
        <taxon>Thiotrichales</taxon>
        <taxon>Piscirickettsiaceae</taxon>
        <taxon>Thiomicrorhabdus</taxon>
    </lineage>
</organism>
<proteinExistence type="predicted"/>
<dbReference type="SUPFAM" id="SSF46565">
    <property type="entry name" value="Chaperone J-domain"/>
    <property type="match status" value="1"/>
</dbReference>
<sequence length="261" mass="29585">MRRNYDIKVDYFAVLGVHYGACSKTVKLAYRKMARRYHPDVSTIHDAQSRFQEIALAYEVLSKYREHYCREYDLRQVRSKPSSKNTSDVRSSQQSSTSSKRNGSAYRSQKPIDGKDRVITYPLTLRYAIRLLNLGSFYIPGLKLKMKFTRKAFEEKTFRIEGKGYSGLFGGKPGDFLVKFNIKIDTGRYNLKGGDIYGTFILPKDMLQAGEPLSIDAVSGKTELLLPEDYSAEKLIKITGMGLPADEITPAGDLYARLIAN</sequence>
<dbReference type="Proteomes" id="UP001222275">
    <property type="component" value="Chromosome"/>
</dbReference>
<dbReference type="PANTHER" id="PTHR43096:SF52">
    <property type="entry name" value="DNAJ HOMOLOG 1, MITOCHONDRIAL-RELATED"/>
    <property type="match status" value="1"/>
</dbReference>
<dbReference type="PRINTS" id="PR00625">
    <property type="entry name" value="JDOMAIN"/>
</dbReference>
<name>A0ABY8CEE6_9GAMM</name>